<keyword evidence="4" id="KW-0934">Plastid</keyword>
<evidence type="ECO:0000256" key="12">
    <source>
        <dbReference type="ARBA" id="ARBA00049469"/>
    </source>
</evidence>
<dbReference type="GO" id="GO:0015977">
    <property type="term" value="P:carbon fixation"/>
    <property type="evidence" value="ECO:0007669"/>
    <property type="project" value="InterPro"/>
</dbReference>
<dbReference type="CDD" id="cd01647">
    <property type="entry name" value="RT_LTR"/>
    <property type="match status" value="1"/>
</dbReference>
<keyword evidence="7" id="KW-0540">Nuclease</keyword>
<comment type="subcellular location">
    <subcellularLocation>
        <location evidence="1">Plastid</location>
    </subcellularLocation>
</comment>
<evidence type="ECO:0000259" key="19">
    <source>
        <dbReference type="Pfam" id="PF25772"/>
    </source>
</evidence>
<dbReference type="OrthoDB" id="2192888at2759"/>
<dbReference type="SUPFAM" id="SSF48371">
    <property type="entry name" value="ARM repeat"/>
    <property type="match status" value="1"/>
</dbReference>
<dbReference type="STRING" id="33114.A0A2G2WCD0"/>
<evidence type="ECO:0000256" key="13">
    <source>
        <dbReference type="SAM" id="MobiDB-lite"/>
    </source>
</evidence>
<dbReference type="InterPro" id="IPR020878">
    <property type="entry name" value="RuBisCo_large_chain_AS"/>
</dbReference>
<dbReference type="EMBL" id="MLFT02000007">
    <property type="protein sequence ID" value="PHT42911.1"/>
    <property type="molecule type" value="Genomic_DNA"/>
</dbReference>
<dbReference type="GO" id="GO:0009536">
    <property type="term" value="C:plastid"/>
    <property type="evidence" value="ECO:0007669"/>
    <property type="project" value="UniProtKB-SubCell"/>
</dbReference>
<feature type="domain" description="Reverse transcriptase RNase H-like" evidence="18">
    <location>
        <begin position="439"/>
        <end position="482"/>
    </location>
</feature>
<evidence type="ECO:0000259" key="15">
    <source>
        <dbReference type="Pfam" id="PF00078"/>
    </source>
</evidence>
<dbReference type="PROSITE" id="PS00157">
    <property type="entry name" value="RUBISCO_LARGE"/>
    <property type="match status" value="1"/>
</dbReference>
<evidence type="ECO:0000256" key="1">
    <source>
        <dbReference type="ARBA" id="ARBA00004474"/>
    </source>
</evidence>
<evidence type="ECO:0000256" key="5">
    <source>
        <dbReference type="ARBA" id="ARBA00022679"/>
    </source>
</evidence>
<sequence>MLQYLNLEITIGIEHQDISPSSVLAVLVQICQKCGKHHQGEGKMGSDVCLGCVKSGHRIWECHVVAQKGRYLFQQGQSYQSSVSSGRPTQQGATSSATSDPGASLSFVTPYIAINFGVSPKTLAEPFSMTTPVGISIIARQFPNEPVLEWKGSTIALRGQLISYLKARKMISKGCIYLVLVKDSNSETLTLESVSVVREFLDVFPRVSPKRKINFGIDLLPDTQPISIPLYRMAPAKLKELKKQLKNLLDKGFIRPNVSPWSTPILFVCKKDSSLRMCIDCIQLNKVTVKNKYPLPRINALFDQLQGANYFSKINLRSGYHQLRVKECDIPKIAFLTRYGHFEFLVMSYGLTNAPTAFMDLKNRMFREYLDIIIIVFIDDILVYSRSKNDHADHLRVVLHTLIAHHLFAKFSKCEFWLRSVAFLSHIISSDGIRVDPQKTKARDKVIAYASRQLKPHEKNYPTHDLELTVVVFALTILRNYLRWLELLKDYGMSVLYHPGKANVVVDALSRLSKSSVAHVEDGNVFRFKALRSLYMEDRRIPPTYIKTFRGPPHGIQVERDKLNKYGRPLLGCTIKPKLRLSAKNYGRAIYECLCSGLDFTKDDENVNSQLFMHWRDHFLFCAEALYIAQTKTGEIKGHYLNATAAKALCMSGRDNIHSGTVVGKLEGERYITLGFIGLLHDNFVEQDQRCGIYFTQAWVSLLGVLPVASGGVVVNRVALEVCVKACNKGCDLAQEGNEIIRKASKWSSELADAYERVLRSIMEGIEMEHPFLENSSDDFCNTVLSQFCKSNNEHHVHICTAIGTMSQELRDQSFPLTPIAYFGATCSALQSLYTATPEGPPSHLIDALSTILSLVVPRINQAILRKKYEHLSHVVIQLLGLKTVGTEGIVSCLKCVKHLLIVGAKGNWSDVAKLYGVFIGYIKDDRQKVRKVAHNCLCDVLQNIQSSSMLAPLLAPASEAITKLFERSLLLAGGTTVNASERPNGAQEVLHVLDALKLCLPFMSSKYLNNTLKYFKSLLELRQPLVNRRIMDGLNAICIQPTAEVSPEVLLDLLDSFATSVSANVSSADTLTFTARLLGIGMRRVYSVNRQLCVVKLPVIFNSFSDVLGSEHEEAIRAALEALKSLIHECIDENLIKQGVDNIICSNTDLRKSGPTIIEKICATIESLLAYHYAAVWDMSFQVVIFMFDKLGCYSSHLMKGTLQSLADMQKLPDENFPYRRQLHECVGSAVGAMGPESLLTLLPLKLDAQDISESNIWLLPILKQNIVGAHLSFFTNSILSMVGAMKQRSAMLEHEGKIYSARTIDGIVYSLWSLLPSFCNYPMDTAENFKDLEMVFSKALHEEPDVSGIICSSLEILVQQNDNILKGKVDLSDTEISVPKGRAIARYSQQVAECNLKALSLSSHKLLPVLYDVFLESSKDTGGFLQRTIGVLASIADKVRVKRPGKSEEIRILRNVIEEVGDAEKDKNSYSMQIDESSSKSSLSRRAQLYDLAVSLLPGLYAEEYDALFEALIPALKDEEGLIQKKAYKVLSMILRDRAEFISRKTEELLNLMIEALPACHFSAKRHRLDCLYYLIIHVTRDESEQRRHGGITSFMTEILLALKEANKKTRNRAYEILVKIGHACADEDRGGRKENLQQFFNMIAGGLAGETPHMISAAVKGLARLAYEFTDLVSAAFSVLPSTFLLLKRDNKEIIKANLGLLKVLVTKSPAEGLQAHLRSMVEALLGWQDNTKNHFKAKVKLLIEMLIKKCGLDAVKEVMPEEHMKLLTNIRKIKERRDKKLASNSEESRSLMTKATTSRLSRWNHTKIFSEFDDGESENSDAEYMDISSKSKATLVSESKASLLRSKKSQKAARNLLEDLFDQLDDEPLDLLDQKKTRSALRASGNLKRKPESEDEAEINSEGRLIIHEEDKKQKRVKPPTDDLDVRSKAGSRFSESSRKTQKRRKTSDSGWAYTGTEYASKRAGGDVKRKDKLEPYAYWPLDRKMMSRRPEHRAAARKGMASIVKLTKRLEGKSASSVLSAKRSKTKKRISAKKDEARHLIRLERSLKNEEIKDEDHEGTEKREYLGNKISHQLQISNPKRREVHLGLVLKVDSQVVSQGHKPIMGRSQLICTGVSLMVTVQYSNNYKNDKNEAQGQAIPTTGPSGTDWAASLRTQDFLKMDPPTFTVSDLNEDPQNFIDQIQRALYVMHVMGRETMELVAYIFKGEAIYWYEDWKRSRGIDAPPATWKEFKEAFLDHYLPFEICQARANQFLNFRQRNMSMREYSLRFNSLSRYTPNVVATMDDRVHQYVDRLDPYLVKDYTIAALNKDMDIARIQDFVQKMEDQRQMRRTQELEKGYSKRDRSTGQFMASQEGFRPQFFARPPRPLSSYSAASAPPQFQGSRENQFRLQSSLIVGYQGQGNMSQSKPPREPFNKCGRYHLGVYRMGTNVFFWCRMSGHMMREFP</sequence>
<evidence type="ECO:0000256" key="6">
    <source>
        <dbReference type="ARBA" id="ARBA00022695"/>
    </source>
</evidence>
<protein>
    <recommendedName>
        <fullName evidence="3">ribulose-bisphosphate carboxylase</fullName>
        <ecNumber evidence="3">4.1.1.39</ecNumber>
    </recommendedName>
</protein>
<proteinExistence type="inferred from homology"/>
<dbReference type="InterPro" id="IPR012978">
    <property type="entry name" value="HEAT_RRP12"/>
</dbReference>
<dbReference type="Pfam" id="PF08161">
    <property type="entry name" value="RRP12_HEAT"/>
    <property type="match status" value="1"/>
</dbReference>
<reference evidence="21" key="2">
    <citation type="journal article" date="2017" name="J. Anim. Genet.">
        <title>Multiple reference genome sequences of hot pepper reveal the massive evolution of plant disease resistance genes by retroduplication.</title>
        <authorList>
            <person name="Kim S."/>
            <person name="Park J."/>
            <person name="Yeom S.-I."/>
            <person name="Kim Y.-M."/>
            <person name="Seo E."/>
            <person name="Kim K.-T."/>
            <person name="Kim M.-S."/>
            <person name="Lee J.M."/>
            <person name="Cheong K."/>
            <person name="Shin H.-S."/>
            <person name="Kim S.-B."/>
            <person name="Han K."/>
            <person name="Lee J."/>
            <person name="Park M."/>
            <person name="Lee H.-A."/>
            <person name="Lee H.-Y."/>
            <person name="Lee Y."/>
            <person name="Oh S."/>
            <person name="Lee J.H."/>
            <person name="Choi E."/>
            <person name="Choi E."/>
            <person name="Lee S.E."/>
            <person name="Jeon J."/>
            <person name="Kim H."/>
            <person name="Choi G."/>
            <person name="Song H."/>
            <person name="Lee J."/>
            <person name="Lee S.-C."/>
            <person name="Kwon J.-K."/>
            <person name="Lee H.-Y."/>
            <person name="Koo N."/>
            <person name="Hong Y."/>
            <person name="Kim R.W."/>
            <person name="Kang W.-H."/>
            <person name="Huh J.H."/>
            <person name="Kang B.-C."/>
            <person name="Yang T.-J."/>
            <person name="Lee Y.-H."/>
            <person name="Bennetzen J.L."/>
            <person name="Choi D."/>
        </authorList>
    </citation>
    <scope>NUCLEOTIDE SEQUENCE [LARGE SCALE GENOMIC DNA]</scope>
    <source>
        <strain evidence="21">cv. PBC81</strain>
    </source>
</reference>
<evidence type="ECO:0000256" key="4">
    <source>
        <dbReference type="ARBA" id="ARBA00022640"/>
    </source>
</evidence>
<comment type="catalytic activity">
    <reaction evidence="11">
        <text>D-ribulose 1,5-bisphosphate + O2 = 2-phosphoglycolate + (2R)-3-phosphoglycerate + 2 H(+)</text>
        <dbReference type="Rhea" id="RHEA:36631"/>
        <dbReference type="ChEBI" id="CHEBI:15378"/>
        <dbReference type="ChEBI" id="CHEBI:15379"/>
        <dbReference type="ChEBI" id="CHEBI:57870"/>
        <dbReference type="ChEBI" id="CHEBI:58033"/>
        <dbReference type="ChEBI" id="CHEBI:58272"/>
    </reaction>
</comment>
<dbReference type="Gene3D" id="1.25.10.10">
    <property type="entry name" value="Leucine-rich Repeat Variant"/>
    <property type="match status" value="2"/>
</dbReference>
<dbReference type="InterPro" id="IPR016024">
    <property type="entry name" value="ARM-type_fold"/>
</dbReference>
<dbReference type="InterPro" id="IPR000477">
    <property type="entry name" value="RT_dom"/>
</dbReference>
<keyword evidence="8" id="KW-0255">Endonuclease</keyword>
<dbReference type="InterPro" id="IPR011989">
    <property type="entry name" value="ARM-like"/>
</dbReference>
<feature type="region of interest" description="Disordered" evidence="13">
    <location>
        <begin position="1885"/>
        <end position="1954"/>
    </location>
</feature>
<dbReference type="Pfam" id="PF03732">
    <property type="entry name" value="Retrotrans_gag"/>
    <property type="match status" value="1"/>
</dbReference>
<evidence type="ECO:0000256" key="9">
    <source>
        <dbReference type="ARBA" id="ARBA00022801"/>
    </source>
</evidence>
<comment type="similarity">
    <text evidence="2">Belongs to the RRP12 family.</text>
</comment>
<keyword evidence="10" id="KW-0695">RNA-directed DNA polymerase</keyword>
<feature type="domain" description="Ribulose bisphosphate carboxylase large subunit C-terminal" evidence="14">
    <location>
        <begin position="555"/>
        <end position="647"/>
    </location>
</feature>
<dbReference type="Pfam" id="PF00078">
    <property type="entry name" value="RVT_1"/>
    <property type="match status" value="1"/>
</dbReference>
<dbReference type="GO" id="GO:0003964">
    <property type="term" value="F:RNA-directed DNA polymerase activity"/>
    <property type="evidence" value="ECO:0007669"/>
    <property type="project" value="UniProtKB-KW"/>
</dbReference>
<feature type="domain" description="RRP12 HEAT" evidence="17">
    <location>
        <begin position="1111"/>
        <end position="1417"/>
    </location>
</feature>
<feature type="region of interest" description="Disordered" evidence="13">
    <location>
        <begin position="2020"/>
        <end position="2039"/>
    </location>
</feature>
<feature type="domain" description="Retrotransposon gag" evidence="16">
    <location>
        <begin position="2205"/>
        <end position="2297"/>
    </location>
</feature>
<organism evidence="20 21">
    <name type="scientific">Capsicum baccatum</name>
    <name type="common">Peruvian pepper</name>
    <dbReference type="NCBI Taxonomy" id="33114"/>
    <lineage>
        <taxon>Eukaryota</taxon>
        <taxon>Viridiplantae</taxon>
        <taxon>Streptophyta</taxon>
        <taxon>Embryophyta</taxon>
        <taxon>Tracheophyta</taxon>
        <taxon>Spermatophyta</taxon>
        <taxon>Magnoliopsida</taxon>
        <taxon>eudicotyledons</taxon>
        <taxon>Gunneridae</taxon>
        <taxon>Pentapetalae</taxon>
        <taxon>asterids</taxon>
        <taxon>lamiids</taxon>
        <taxon>Solanales</taxon>
        <taxon>Solanaceae</taxon>
        <taxon>Solanoideae</taxon>
        <taxon>Capsiceae</taxon>
        <taxon>Capsicum</taxon>
    </lineage>
</organism>
<feature type="domain" description="RRP12 N-terminal HEAT" evidence="19">
    <location>
        <begin position="769"/>
        <end position="1046"/>
    </location>
</feature>
<evidence type="ECO:0000256" key="7">
    <source>
        <dbReference type="ARBA" id="ARBA00022722"/>
    </source>
</evidence>
<dbReference type="GO" id="GO:0016787">
    <property type="term" value="F:hydrolase activity"/>
    <property type="evidence" value="ECO:0007669"/>
    <property type="project" value="UniProtKB-KW"/>
</dbReference>
<dbReference type="SUPFAM" id="SSF51649">
    <property type="entry name" value="RuBisCo, C-terminal domain"/>
    <property type="match status" value="1"/>
</dbReference>
<dbReference type="GO" id="GO:0000287">
    <property type="term" value="F:magnesium ion binding"/>
    <property type="evidence" value="ECO:0007669"/>
    <property type="project" value="InterPro"/>
</dbReference>
<dbReference type="Proteomes" id="UP000224567">
    <property type="component" value="Unassembled WGS sequence"/>
</dbReference>
<evidence type="ECO:0000256" key="10">
    <source>
        <dbReference type="ARBA" id="ARBA00022918"/>
    </source>
</evidence>
<evidence type="ECO:0000259" key="17">
    <source>
        <dbReference type="Pfam" id="PF08161"/>
    </source>
</evidence>
<feature type="region of interest" description="Disordered" evidence="13">
    <location>
        <begin position="82"/>
        <end position="101"/>
    </location>
</feature>
<dbReference type="InterPro" id="IPR041373">
    <property type="entry name" value="RT_RNaseH"/>
</dbReference>
<dbReference type="Gene3D" id="3.10.10.10">
    <property type="entry name" value="HIV Type 1 Reverse Transcriptase, subunit A, domain 1"/>
    <property type="match status" value="1"/>
</dbReference>
<dbReference type="InterPro" id="IPR000685">
    <property type="entry name" value="RuBisCO_lsu_C"/>
</dbReference>
<reference evidence="20 21" key="1">
    <citation type="journal article" date="2017" name="Genome Biol.">
        <title>New reference genome sequences of hot pepper reveal the massive evolution of plant disease-resistance genes by retroduplication.</title>
        <authorList>
            <person name="Kim S."/>
            <person name="Park J."/>
            <person name="Yeom S.I."/>
            <person name="Kim Y.M."/>
            <person name="Seo E."/>
            <person name="Kim K.T."/>
            <person name="Kim M.S."/>
            <person name="Lee J.M."/>
            <person name="Cheong K."/>
            <person name="Shin H.S."/>
            <person name="Kim S.B."/>
            <person name="Han K."/>
            <person name="Lee J."/>
            <person name="Park M."/>
            <person name="Lee H.A."/>
            <person name="Lee H.Y."/>
            <person name="Lee Y."/>
            <person name="Oh S."/>
            <person name="Lee J.H."/>
            <person name="Choi E."/>
            <person name="Choi E."/>
            <person name="Lee S.E."/>
            <person name="Jeon J."/>
            <person name="Kim H."/>
            <person name="Choi G."/>
            <person name="Song H."/>
            <person name="Lee J."/>
            <person name="Lee S.C."/>
            <person name="Kwon J.K."/>
            <person name="Lee H.Y."/>
            <person name="Koo N."/>
            <person name="Hong Y."/>
            <person name="Kim R.W."/>
            <person name="Kang W.H."/>
            <person name="Huh J.H."/>
            <person name="Kang B.C."/>
            <person name="Yang T.J."/>
            <person name="Lee Y.H."/>
            <person name="Bennetzen J.L."/>
            <person name="Choi D."/>
        </authorList>
    </citation>
    <scope>NUCLEOTIDE SEQUENCE [LARGE SCALE GENOMIC DNA]</scope>
    <source>
        <strain evidence="21">cv. PBC81</strain>
    </source>
</reference>
<dbReference type="GO" id="GO:0016984">
    <property type="term" value="F:ribulose-bisphosphate carboxylase activity"/>
    <property type="evidence" value="ECO:0007669"/>
    <property type="project" value="UniProtKB-EC"/>
</dbReference>
<dbReference type="PANTHER" id="PTHR48445:SF1">
    <property type="entry name" value="OS02G0782100 PROTEIN"/>
    <property type="match status" value="1"/>
</dbReference>
<dbReference type="Gene3D" id="3.20.20.110">
    <property type="entry name" value="Ribulose bisphosphate carboxylase, large subunit, C-terminal domain"/>
    <property type="match status" value="3"/>
</dbReference>
<feature type="compositionally biased region" description="Basic and acidic residues" evidence="13">
    <location>
        <begin position="1909"/>
        <end position="1932"/>
    </location>
</feature>
<dbReference type="GO" id="GO:0004519">
    <property type="term" value="F:endonuclease activity"/>
    <property type="evidence" value="ECO:0007669"/>
    <property type="project" value="UniProtKB-KW"/>
</dbReference>
<dbReference type="InterPro" id="IPR043128">
    <property type="entry name" value="Rev_trsase/Diguanyl_cyclase"/>
</dbReference>
<evidence type="ECO:0000256" key="2">
    <source>
        <dbReference type="ARBA" id="ARBA00007690"/>
    </source>
</evidence>
<keyword evidence="9" id="KW-0378">Hydrolase</keyword>
<evidence type="ECO:0000259" key="18">
    <source>
        <dbReference type="Pfam" id="PF17917"/>
    </source>
</evidence>
<evidence type="ECO:0000256" key="3">
    <source>
        <dbReference type="ARBA" id="ARBA00012287"/>
    </source>
</evidence>
<evidence type="ECO:0000256" key="11">
    <source>
        <dbReference type="ARBA" id="ARBA00048059"/>
    </source>
</evidence>
<feature type="domain" description="Reverse transcriptase" evidence="15">
    <location>
        <begin position="270"/>
        <end position="428"/>
    </location>
</feature>
<evidence type="ECO:0000259" key="16">
    <source>
        <dbReference type="Pfam" id="PF03732"/>
    </source>
</evidence>
<dbReference type="Pfam" id="PF25772">
    <property type="entry name" value="HEAT_RRP12_N"/>
    <property type="match status" value="1"/>
</dbReference>
<evidence type="ECO:0000313" key="20">
    <source>
        <dbReference type="EMBL" id="PHT42911.1"/>
    </source>
</evidence>
<keyword evidence="21" id="KW-1185">Reference proteome</keyword>
<dbReference type="Gene3D" id="3.30.70.270">
    <property type="match status" value="1"/>
</dbReference>
<accession>A0A2G2WCD0</accession>
<evidence type="ECO:0000256" key="8">
    <source>
        <dbReference type="ARBA" id="ARBA00022759"/>
    </source>
</evidence>
<dbReference type="PANTHER" id="PTHR48445">
    <property type="entry name" value="OS02G0782100 PROTEIN"/>
    <property type="match status" value="1"/>
</dbReference>
<feature type="compositionally biased region" description="Basic residues" evidence="13">
    <location>
        <begin position="2027"/>
        <end position="2036"/>
    </location>
</feature>
<dbReference type="InterPro" id="IPR036376">
    <property type="entry name" value="RuBisCO_lsu_C_sf"/>
</dbReference>
<dbReference type="InterPro" id="IPR005162">
    <property type="entry name" value="Retrotrans_gag_dom"/>
</dbReference>
<keyword evidence="5" id="KW-0808">Transferase</keyword>
<gene>
    <name evidence="20" type="ORF">CQW23_16936</name>
</gene>
<comment type="catalytic activity">
    <reaction evidence="12">
        <text>2 (2R)-3-phosphoglycerate + 2 H(+) = D-ribulose 1,5-bisphosphate + CO2 + H2O</text>
        <dbReference type="Rhea" id="RHEA:23124"/>
        <dbReference type="ChEBI" id="CHEBI:15377"/>
        <dbReference type="ChEBI" id="CHEBI:15378"/>
        <dbReference type="ChEBI" id="CHEBI:16526"/>
        <dbReference type="ChEBI" id="CHEBI:57870"/>
        <dbReference type="ChEBI" id="CHEBI:58272"/>
        <dbReference type="EC" id="4.1.1.39"/>
    </reaction>
</comment>
<evidence type="ECO:0000313" key="21">
    <source>
        <dbReference type="Proteomes" id="UP000224567"/>
    </source>
</evidence>
<dbReference type="InterPro" id="IPR057860">
    <property type="entry name" value="HEAT_RRP12_N"/>
</dbReference>
<evidence type="ECO:0000259" key="14">
    <source>
        <dbReference type="Pfam" id="PF00016"/>
    </source>
</evidence>
<dbReference type="Pfam" id="PF00016">
    <property type="entry name" value="RuBisCO_large"/>
    <property type="match status" value="1"/>
</dbReference>
<dbReference type="SUPFAM" id="SSF56672">
    <property type="entry name" value="DNA/RNA polymerases"/>
    <property type="match status" value="1"/>
</dbReference>
<dbReference type="Pfam" id="PF17917">
    <property type="entry name" value="RT_RNaseH"/>
    <property type="match status" value="1"/>
</dbReference>
<keyword evidence="6" id="KW-0548">Nucleotidyltransferase</keyword>
<dbReference type="InterPro" id="IPR043502">
    <property type="entry name" value="DNA/RNA_pol_sf"/>
</dbReference>
<comment type="caution">
    <text evidence="20">The sequence shown here is derived from an EMBL/GenBank/DDBJ whole genome shotgun (WGS) entry which is preliminary data.</text>
</comment>
<dbReference type="EC" id="4.1.1.39" evidence="3"/>
<name>A0A2G2WCD0_CAPBA</name>
<feature type="compositionally biased region" description="Polar residues" evidence="13">
    <location>
        <begin position="87"/>
        <end position="101"/>
    </location>
</feature>